<name>A0ABS2BKT5_9NEIS</name>
<dbReference type="Proteomes" id="UP000809431">
    <property type="component" value="Unassembled WGS sequence"/>
</dbReference>
<dbReference type="Gene3D" id="3.10.129.10">
    <property type="entry name" value="Hotdog Thioesterase"/>
    <property type="match status" value="1"/>
</dbReference>
<comment type="caution">
    <text evidence="2">The sequence shown here is derived from an EMBL/GenBank/DDBJ whole genome shotgun (WGS) entry which is preliminary data.</text>
</comment>
<dbReference type="InterPro" id="IPR049449">
    <property type="entry name" value="TesB_ACOT8-like_N"/>
</dbReference>
<reference evidence="2 3" key="1">
    <citation type="submission" date="2021-01" db="EMBL/GenBank/DDBJ databases">
        <title>Draft Genome Sequence and Polyhydroxyalkanoate Biosynthetic Potential of Jeongeupia naejangsanensis Type Strain DSM 24253.</title>
        <authorList>
            <person name="Turrini P."/>
            <person name="Artuso I."/>
            <person name="Lugli G.A."/>
            <person name="Frangipani E."/>
            <person name="Ventura M."/>
            <person name="Visca P."/>
        </authorList>
    </citation>
    <scope>NUCLEOTIDE SEQUENCE [LARGE SCALE GENOMIC DNA]</scope>
    <source>
        <strain evidence="2 3">DSM 24253</strain>
    </source>
</reference>
<dbReference type="RefSeq" id="WP_203537096.1">
    <property type="nucleotide sequence ID" value="NZ_JAESND010000002.1"/>
</dbReference>
<evidence type="ECO:0000259" key="1">
    <source>
        <dbReference type="Pfam" id="PF13622"/>
    </source>
</evidence>
<gene>
    <name evidence="2" type="ORF">JMJ54_06290</name>
</gene>
<protein>
    <submittedName>
        <fullName evidence="2">PaaI family thioesterase</fullName>
    </submittedName>
</protein>
<evidence type="ECO:0000313" key="2">
    <source>
        <dbReference type="EMBL" id="MBM3115429.1"/>
    </source>
</evidence>
<dbReference type="Pfam" id="PF13622">
    <property type="entry name" value="4HBT_3"/>
    <property type="match status" value="1"/>
</dbReference>
<dbReference type="SUPFAM" id="SSF54637">
    <property type="entry name" value="Thioesterase/thiol ester dehydrase-isomerase"/>
    <property type="match status" value="1"/>
</dbReference>
<feature type="domain" description="Acyl-CoA thioesterase-like N-terminal HotDog" evidence="1">
    <location>
        <begin position="54"/>
        <end position="136"/>
    </location>
</feature>
<dbReference type="EMBL" id="JAESND010000002">
    <property type="protein sequence ID" value="MBM3115429.1"/>
    <property type="molecule type" value="Genomic_DNA"/>
</dbReference>
<evidence type="ECO:0000313" key="3">
    <source>
        <dbReference type="Proteomes" id="UP000809431"/>
    </source>
</evidence>
<keyword evidence="3" id="KW-1185">Reference proteome</keyword>
<dbReference type="InterPro" id="IPR029069">
    <property type="entry name" value="HotDog_dom_sf"/>
</dbReference>
<proteinExistence type="predicted"/>
<dbReference type="CDD" id="cd03443">
    <property type="entry name" value="PaaI_thioesterase"/>
    <property type="match status" value="1"/>
</dbReference>
<sequence length="139" mass="15212">MSHTDIRNVADLSGLLAKIPYAGLIGAEVRDDNGSPLFVLPFRESNIGNTLLPALHGGVIGGFLENAAVLHLMWAHEASVLPRVVDFSLDYLRAGRPQDLYARCEIVRQGRRVANVLMSAWQDDEARPIATARAHFLLA</sequence>
<accession>A0ABS2BKT5</accession>
<organism evidence="2 3">
    <name type="scientific">Jeongeupia naejangsanensis</name>
    <dbReference type="NCBI Taxonomy" id="613195"/>
    <lineage>
        <taxon>Bacteria</taxon>
        <taxon>Pseudomonadati</taxon>
        <taxon>Pseudomonadota</taxon>
        <taxon>Betaproteobacteria</taxon>
        <taxon>Neisseriales</taxon>
        <taxon>Chitinibacteraceae</taxon>
        <taxon>Jeongeupia</taxon>
    </lineage>
</organism>